<evidence type="ECO:0000256" key="2">
    <source>
        <dbReference type="ARBA" id="ARBA00023242"/>
    </source>
</evidence>
<evidence type="ECO:0000313" key="5">
    <source>
        <dbReference type="EMBL" id="ORY21042.1"/>
    </source>
</evidence>
<dbReference type="GO" id="GO:0000981">
    <property type="term" value="F:DNA-binding transcription factor activity, RNA polymerase II-specific"/>
    <property type="evidence" value="ECO:0007669"/>
    <property type="project" value="InterPro"/>
</dbReference>
<proteinExistence type="predicted"/>
<feature type="region of interest" description="Disordered" evidence="3">
    <location>
        <begin position="88"/>
        <end position="145"/>
    </location>
</feature>
<dbReference type="GO" id="GO:0003677">
    <property type="term" value="F:DNA binding"/>
    <property type="evidence" value="ECO:0007669"/>
    <property type="project" value="InterPro"/>
</dbReference>
<dbReference type="GO" id="GO:0008270">
    <property type="term" value="F:zinc ion binding"/>
    <property type="evidence" value="ECO:0007669"/>
    <property type="project" value="InterPro"/>
</dbReference>
<dbReference type="PANTHER" id="PTHR31668">
    <property type="entry name" value="GLUCOSE TRANSPORT TRANSCRIPTION REGULATOR RGT1-RELATED-RELATED"/>
    <property type="match status" value="1"/>
</dbReference>
<feature type="domain" description="Zn(2)-C6 fungal-type" evidence="4">
    <location>
        <begin position="56"/>
        <end position="88"/>
    </location>
</feature>
<comment type="caution">
    <text evidence="5">The sequence shown here is derived from an EMBL/GenBank/DDBJ whole genome shotgun (WGS) entry which is preliminary data.</text>
</comment>
<evidence type="ECO:0000259" key="4">
    <source>
        <dbReference type="PROSITE" id="PS50048"/>
    </source>
</evidence>
<evidence type="ECO:0000313" key="6">
    <source>
        <dbReference type="Proteomes" id="UP000193986"/>
    </source>
</evidence>
<organism evidence="5 6">
    <name type="scientific">Naematelia encephala</name>
    <dbReference type="NCBI Taxonomy" id="71784"/>
    <lineage>
        <taxon>Eukaryota</taxon>
        <taxon>Fungi</taxon>
        <taxon>Dikarya</taxon>
        <taxon>Basidiomycota</taxon>
        <taxon>Agaricomycotina</taxon>
        <taxon>Tremellomycetes</taxon>
        <taxon>Tremellales</taxon>
        <taxon>Naemateliaceae</taxon>
        <taxon>Naematelia</taxon>
    </lineage>
</organism>
<dbReference type="Proteomes" id="UP000193986">
    <property type="component" value="Unassembled WGS sequence"/>
</dbReference>
<dbReference type="CDD" id="cd00067">
    <property type="entry name" value="GAL4"/>
    <property type="match status" value="1"/>
</dbReference>
<dbReference type="Gene3D" id="4.10.240.10">
    <property type="entry name" value="Zn(2)-C6 fungal-type DNA-binding domain"/>
    <property type="match status" value="1"/>
</dbReference>
<dbReference type="InParanoid" id="A0A1Y2AEZ4"/>
<keyword evidence="1" id="KW-0479">Metal-binding</keyword>
<dbReference type="InterPro" id="IPR050797">
    <property type="entry name" value="Carb_Metab_Trans_Reg"/>
</dbReference>
<gene>
    <name evidence="5" type="ORF">BCR39DRAFT_554270</name>
</gene>
<sequence length="666" mass="72541">MQYIQPDPSTSFVNLQDQPQDLSYAPQINFTDALSPRRTEAIPTQGRVRRSRKNRPCDLCRNGKSRCSIGPSGPPCTQCLETGKRCTFDAAPPPRRPRKAPGSSMSASPNQPTSLKRKSQGPWAESSNMGDADESMEDDDGSGRTVRIESASTESFEGPGRTLDGSHVLTNPLTDDLLPIVVDEPPSANQSRVQQISGDPNRPTFVIFHPTSEVDPATKPGLSQIRMLISAIGRDVSEADLIQQYYVRVHPAWPILPKGKLVSRSPLLAAVIATAMRHSSATRPYATLCADILCQMTAQATDDNLIGVAVTVLELGLTGSACSRSNYLKLARVIALAQLLGMHVDPQHWRIPQWEKDLRIRLWWCLAIHDAWMSFLNSRPCHIQAHNSTVPMPALSTVLEASCAFSPASSESSRAFISMCRLATYVARLQTKVSTLGALSSRSSTERREEVHTVASLVDTLLAGWKSVMFDGFQRPTGVASLLIFLLGFRCMLERIQIELEFGLGSTFSCTPAMLVPFRACVDFVHQINMDELDGYFLTYAGHILSAVMSSLIRLSLASSEDDSPPAVEIVAQFVAALEKLQADSAWDIAQPALRRAQATAARLRSQADPEHQALCEALSNGGSGATKTPTPMMPASGQSIADTMDAEFVWTTQGSDWDIGSIFPT</sequence>
<evidence type="ECO:0000256" key="3">
    <source>
        <dbReference type="SAM" id="MobiDB-lite"/>
    </source>
</evidence>
<dbReference type="SMART" id="SM00066">
    <property type="entry name" value="GAL4"/>
    <property type="match status" value="1"/>
</dbReference>
<dbReference type="SMART" id="SM00906">
    <property type="entry name" value="Fungal_trans"/>
    <property type="match status" value="1"/>
</dbReference>
<dbReference type="STRING" id="71784.A0A1Y2AEZ4"/>
<feature type="compositionally biased region" description="Polar residues" evidence="3">
    <location>
        <begin position="103"/>
        <end position="114"/>
    </location>
</feature>
<dbReference type="GO" id="GO:0006351">
    <property type="term" value="P:DNA-templated transcription"/>
    <property type="evidence" value="ECO:0007669"/>
    <property type="project" value="InterPro"/>
</dbReference>
<dbReference type="AlphaFoldDB" id="A0A1Y2AEZ4"/>
<dbReference type="GO" id="GO:0005634">
    <property type="term" value="C:nucleus"/>
    <property type="evidence" value="ECO:0007669"/>
    <property type="project" value="TreeGrafter"/>
</dbReference>
<reference evidence="5 6" key="1">
    <citation type="submission" date="2016-07" db="EMBL/GenBank/DDBJ databases">
        <title>Pervasive Adenine N6-methylation of Active Genes in Fungi.</title>
        <authorList>
            <consortium name="DOE Joint Genome Institute"/>
            <person name="Mondo S.J."/>
            <person name="Dannebaum R.O."/>
            <person name="Kuo R.C."/>
            <person name="Labutti K."/>
            <person name="Haridas S."/>
            <person name="Kuo A."/>
            <person name="Salamov A."/>
            <person name="Ahrendt S.R."/>
            <person name="Lipzen A."/>
            <person name="Sullivan W."/>
            <person name="Andreopoulos W.B."/>
            <person name="Clum A."/>
            <person name="Lindquist E."/>
            <person name="Daum C."/>
            <person name="Ramamoorthy G.K."/>
            <person name="Gryganskyi A."/>
            <person name="Culley D."/>
            <person name="Magnuson J.K."/>
            <person name="James T.Y."/>
            <person name="O'Malley M.A."/>
            <person name="Stajich J.E."/>
            <person name="Spatafora J.W."/>
            <person name="Visel A."/>
            <person name="Grigoriev I.V."/>
        </authorList>
    </citation>
    <scope>NUCLEOTIDE SEQUENCE [LARGE SCALE GENOMIC DNA]</scope>
    <source>
        <strain evidence="5 6">68-887.2</strain>
    </source>
</reference>
<keyword evidence="6" id="KW-1185">Reference proteome</keyword>
<keyword evidence="2" id="KW-0539">Nucleus</keyword>
<dbReference type="PANTHER" id="PTHR31668:SF10">
    <property type="entry name" value="ZN(II)2CYS6 TRANSCRIPTION FACTOR (EUROFUNG)"/>
    <property type="match status" value="1"/>
</dbReference>
<accession>A0A1Y2AEZ4</accession>
<dbReference type="PROSITE" id="PS50048">
    <property type="entry name" value="ZN2_CY6_FUNGAL_2"/>
    <property type="match status" value="1"/>
</dbReference>
<dbReference type="InterPro" id="IPR007219">
    <property type="entry name" value="XnlR_reg_dom"/>
</dbReference>
<name>A0A1Y2AEZ4_9TREE</name>
<dbReference type="GO" id="GO:0001080">
    <property type="term" value="P:nitrogen catabolite activation of transcription from RNA polymerase II promoter"/>
    <property type="evidence" value="ECO:0007669"/>
    <property type="project" value="TreeGrafter"/>
</dbReference>
<dbReference type="PROSITE" id="PS00463">
    <property type="entry name" value="ZN2_CY6_FUNGAL_1"/>
    <property type="match status" value="1"/>
</dbReference>
<dbReference type="CDD" id="cd12148">
    <property type="entry name" value="fungal_TF_MHR"/>
    <property type="match status" value="1"/>
</dbReference>
<dbReference type="EMBL" id="MCFC01000119">
    <property type="protein sequence ID" value="ORY21042.1"/>
    <property type="molecule type" value="Genomic_DNA"/>
</dbReference>
<feature type="compositionally biased region" description="Acidic residues" evidence="3">
    <location>
        <begin position="131"/>
        <end position="140"/>
    </location>
</feature>
<protein>
    <recommendedName>
        <fullName evidence="4">Zn(2)-C6 fungal-type domain-containing protein</fullName>
    </recommendedName>
</protein>
<feature type="region of interest" description="Disordered" evidence="3">
    <location>
        <begin position="39"/>
        <end position="64"/>
    </location>
</feature>
<dbReference type="OrthoDB" id="2123952at2759"/>
<dbReference type="Pfam" id="PF04082">
    <property type="entry name" value="Fungal_trans"/>
    <property type="match status" value="1"/>
</dbReference>
<dbReference type="InterPro" id="IPR001138">
    <property type="entry name" value="Zn2Cys6_DnaBD"/>
</dbReference>
<evidence type="ECO:0000256" key="1">
    <source>
        <dbReference type="ARBA" id="ARBA00022723"/>
    </source>
</evidence>
<dbReference type="InterPro" id="IPR036864">
    <property type="entry name" value="Zn2-C6_fun-type_DNA-bd_sf"/>
</dbReference>
<dbReference type="SUPFAM" id="SSF57701">
    <property type="entry name" value="Zn2/Cys6 DNA-binding domain"/>
    <property type="match status" value="1"/>
</dbReference>